<dbReference type="EMBL" id="JADBEM010000001">
    <property type="protein sequence ID" value="MBE1608919.1"/>
    <property type="molecule type" value="Genomic_DNA"/>
</dbReference>
<dbReference type="Proteomes" id="UP000638648">
    <property type="component" value="Unassembled WGS sequence"/>
</dbReference>
<dbReference type="Pfam" id="PF01610">
    <property type="entry name" value="DDE_Tnp_ISL3"/>
    <property type="match status" value="1"/>
</dbReference>
<feature type="region of interest" description="Disordered" evidence="1">
    <location>
        <begin position="186"/>
        <end position="215"/>
    </location>
</feature>
<proteinExistence type="predicted"/>
<reference evidence="3" key="1">
    <citation type="submission" date="2020-10" db="EMBL/GenBank/DDBJ databases">
        <title>Sequencing the genomes of 1000 actinobacteria strains.</title>
        <authorList>
            <person name="Klenk H.-P."/>
        </authorList>
    </citation>
    <scope>NUCLEOTIDE SEQUENCE</scope>
    <source>
        <strain evidence="3">DSM 45354</strain>
    </source>
</reference>
<protein>
    <submittedName>
        <fullName evidence="3">Transposase</fullName>
    </submittedName>
</protein>
<evidence type="ECO:0000256" key="1">
    <source>
        <dbReference type="SAM" id="MobiDB-lite"/>
    </source>
</evidence>
<feature type="compositionally biased region" description="Polar residues" evidence="1">
    <location>
        <begin position="191"/>
        <end position="208"/>
    </location>
</feature>
<organism evidence="3 4">
    <name type="scientific">Actinopolymorpha pittospori</name>
    <dbReference type="NCBI Taxonomy" id="648752"/>
    <lineage>
        <taxon>Bacteria</taxon>
        <taxon>Bacillati</taxon>
        <taxon>Actinomycetota</taxon>
        <taxon>Actinomycetes</taxon>
        <taxon>Propionibacteriales</taxon>
        <taxon>Actinopolymorphaceae</taxon>
        <taxon>Actinopolymorpha</taxon>
    </lineage>
</organism>
<evidence type="ECO:0000313" key="4">
    <source>
        <dbReference type="Proteomes" id="UP000638648"/>
    </source>
</evidence>
<keyword evidence="4" id="KW-1185">Reference proteome</keyword>
<accession>A0A927MYI8</accession>
<sequence length="215" mass="23847">MCCYILVEGRSKKAFKTWLAERPDAWRDQVEVVAMDGFTGFKTATAEELPDAVAVMDPFHVVRLAGDALDKCRRRVQLAINGHRGRKDDPLYRARRTLHTGAGLLTDNQIDRLTALFATEEHVEVEATWGIYQRMIADYREEDRRRGRELVVQLIDSISTGVPKTLTEVITLGRTLKKRAADVPAYFDRPGTSNGPTEATADSNTSAAAHSGSGT</sequence>
<evidence type="ECO:0000259" key="2">
    <source>
        <dbReference type="Pfam" id="PF01610"/>
    </source>
</evidence>
<dbReference type="InterPro" id="IPR002560">
    <property type="entry name" value="Transposase_DDE"/>
</dbReference>
<comment type="caution">
    <text evidence="3">The sequence shown here is derived from an EMBL/GenBank/DDBJ whole genome shotgun (WGS) entry which is preliminary data.</text>
</comment>
<dbReference type="AlphaFoldDB" id="A0A927MYI8"/>
<dbReference type="PANTHER" id="PTHR33498">
    <property type="entry name" value="TRANSPOSASE FOR INSERTION SEQUENCE ELEMENT IS1557"/>
    <property type="match status" value="1"/>
</dbReference>
<dbReference type="PANTHER" id="PTHR33498:SF1">
    <property type="entry name" value="TRANSPOSASE FOR INSERTION SEQUENCE ELEMENT IS1557"/>
    <property type="match status" value="1"/>
</dbReference>
<dbReference type="InterPro" id="IPR047951">
    <property type="entry name" value="Transpos_ISL3"/>
</dbReference>
<feature type="domain" description="Transposase IS204/IS1001/IS1096/IS1165 DDE" evidence="2">
    <location>
        <begin position="6"/>
        <end position="200"/>
    </location>
</feature>
<gene>
    <name evidence="3" type="ORF">HEB94_005767</name>
</gene>
<name>A0A927MYI8_9ACTN</name>
<evidence type="ECO:0000313" key="3">
    <source>
        <dbReference type="EMBL" id="MBE1608919.1"/>
    </source>
</evidence>